<name>A0A3G5AHD5_9VIRU</name>
<sequence length="148" mass="17531">TPLLETINELPLNELPSLEKIDETPSTEHPLSGISKFTIFGERCSGTNFLEKAILTNFDIDITWEYGLKHFFGFNDYKNSDDVLFIGIVRDPYKWINSLYKTPHYLNKELRKRNPKTFLVKEFWSDRGKRHGHTEILEDRNIYTNNRY</sequence>
<accession>A0A3G5AHD5</accession>
<feature type="non-terminal residue" evidence="1">
    <location>
        <position position="148"/>
    </location>
</feature>
<evidence type="ECO:0008006" key="2">
    <source>
        <dbReference type="Google" id="ProtNLM"/>
    </source>
</evidence>
<reference evidence="1" key="1">
    <citation type="submission" date="2018-10" db="EMBL/GenBank/DDBJ databases">
        <title>Hidden diversity of soil giant viruses.</title>
        <authorList>
            <person name="Schulz F."/>
            <person name="Alteio L."/>
            <person name="Goudeau D."/>
            <person name="Ryan E.M."/>
            <person name="Malmstrom R.R."/>
            <person name="Blanchard J."/>
            <person name="Woyke T."/>
        </authorList>
    </citation>
    <scope>NUCLEOTIDE SEQUENCE</scope>
    <source>
        <strain evidence="1">SAV1</strain>
    </source>
</reference>
<dbReference type="EMBL" id="MK072469">
    <property type="protein sequence ID" value="AYV85711.1"/>
    <property type="molecule type" value="Genomic_DNA"/>
</dbReference>
<protein>
    <recommendedName>
        <fullName evidence="2">Sulfotransferase domain-containing protein</fullName>
    </recommendedName>
</protein>
<organism evidence="1">
    <name type="scientific">Satyrvirus sp</name>
    <dbReference type="NCBI Taxonomy" id="2487771"/>
    <lineage>
        <taxon>Viruses</taxon>
        <taxon>Varidnaviria</taxon>
        <taxon>Bamfordvirae</taxon>
        <taxon>Nucleocytoviricota</taxon>
        <taxon>Megaviricetes</taxon>
        <taxon>Imitervirales</taxon>
        <taxon>Mimiviridae</taxon>
        <taxon>Megamimivirinae</taxon>
    </lineage>
</organism>
<feature type="non-terminal residue" evidence="1">
    <location>
        <position position="1"/>
    </location>
</feature>
<gene>
    <name evidence="1" type="ORF">Satyrvirus33_1</name>
</gene>
<evidence type="ECO:0000313" key="1">
    <source>
        <dbReference type="EMBL" id="AYV85711.1"/>
    </source>
</evidence>
<proteinExistence type="predicted"/>